<dbReference type="EMBL" id="JAAKFY010000026">
    <property type="protein sequence ID" value="KAF3834101.1"/>
    <property type="molecule type" value="Genomic_DNA"/>
</dbReference>
<accession>A0A7J5XB03</accession>
<comment type="caution">
    <text evidence="1">The sequence shown here is derived from an EMBL/GenBank/DDBJ whole genome shotgun (WGS) entry which is preliminary data.</text>
</comment>
<sequence length="71" mass="8077">MCVLIGFKGNLPYPYNIIPERNFTVKTNNSWGINTEPGITLVGSSEMNAIVVKSNLKEMKQNLFEEKNRMN</sequence>
<dbReference type="Proteomes" id="UP000518266">
    <property type="component" value="Unassembled WGS sequence"/>
</dbReference>
<keyword evidence="2" id="KW-1185">Reference proteome</keyword>
<evidence type="ECO:0000313" key="1">
    <source>
        <dbReference type="EMBL" id="KAF3834101.1"/>
    </source>
</evidence>
<evidence type="ECO:0000313" key="2">
    <source>
        <dbReference type="Proteomes" id="UP000518266"/>
    </source>
</evidence>
<dbReference type="AlphaFoldDB" id="A0A7J5XB03"/>
<reference evidence="1 2" key="1">
    <citation type="submission" date="2020-03" db="EMBL/GenBank/DDBJ databases">
        <title>Dissostichus mawsoni Genome sequencing and assembly.</title>
        <authorList>
            <person name="Park H."/>
        </authorList>
    </citation>
    <scope>NUCLEOTIDE SEQUENCE [LARGE SCALE GENOMIC DNA]</scope>
    <source>
        <strain evidence="1">DM0001</strain>
        <tissue evidence="1">Muscle</tissue>
    </source>
</reference>
<name>A0A7J5XB03_DISMA</name>
<protein>
    <submittedName>
        <fullName evidence="1">Uncharacterized protein</fullName>
    </submittedName>
</protein>
<proteinExistence type="predicted"/>
<gene>
    <name evidence="1" type="ORF">F7725_025305</name>
</gene>
<organism evidence="1 2">
    <name type="scientific">Dissostichus mawsoni</name>
    <name type="common">Antarctic cod</name>
    <dbReference type="NCBI Taxonomy" id="36200"/>
    <lineage>
        <taxon>Eukaryota</taxon>
        <taxon>Metazoa</taxon>
        <taxon>Chordata</taxon>
        <taxon>Craniata</taxon>
        <taxon>Vertebrata</taxon>
        <taxon>Euteleostomi</taxon>
        <taxon>Actinopterygii</taxon>
        <taxon>Neopterygii</taxon>
        <taxon>Teleostei</taxon>
        <taxon>Neoteleostei</taxon>
        <taxon>Acanthomorphata</taxon>
        <taxon>Eupercaria</taxon>
        <taxon>Perciformes</taxon>
        <taxon>Notothenioidei</taxon>
        <taxon>Nototheniidae</taxon>
        <taxon>Dissostichus</taxon>
    </lineage>
</organism>